<name>A0A0L0T9Q7_ALLM3</name>
<dbReference type="EMBL" id="GG745371">
    <property type="protein sequence ID" value="KNE71309.1"/>
    <property type="molecule type" value="Genomic_DNA"/>
</dbReference>
<gene>
    <name evidence="1" type="ORF">AMAG_15548</name>
</gene>
<evidence type="ECO:0008006" key="3">
    <source>
        <dbReference type="Google" id="ProtNLM"/>
    </source>
</evidence>
<sequence>MLSLNLMVPGRQFAVTADLVVPPGVQVLTLSPLASETDALTIMARVPASVKSLQLGEHLTPAALRCLADVPRPDLASIDLHGMTDSSECLMSLAPMLHDGVTKLSFHFVSGTLFDESAWAMHVAKRTPKLRQVRLAGCTMTSDGVAQVIDTLPKSELVSFWLDVGELEVVKKAVTHLLARDWEHICEVGFAGQLGQLPTEMREAMEGRGWKIMLA</sequence>
<dbReference type="Gene3D" id="3.80.10.10">
    <property type="entry name" value="Ribonuclease Inhibitor"/>
    <property type="match status" value="1"/>
</dbReference>
<dbReference type="InterPro" id="IPR032675">
    <property type="entry name" value="LRR_dom_sf"/>
</dbReference>
<feature type="non-terminal residue" evidence="1">
    <location>
        <position position="1"/>
    </location>
</feature>
<evidence type="ECO:0000313" key="2">
    <source>
        <dbReference type="Proteomes" id="UP000054350"/>
    </source>
</evidence>
<organism evidence="1 2">
    <name type="scientific">Allomyces macrogynus (strain ATCC 38327)</name>
    <name type="common">Allomyces javanicus var. macrogynus</name>
    <dbReference type="NCBI Taxonomy" id="578462"/>
    <lineage>
        <taxon>Eukaryota</taxon>
        <taxon>Fungi</taxon>
        <taxon>Fungi incertae sedis</taxon>
        <taxon>Blastocladiomycota</taxon>
        <taxon>Blastocladiomycetes</taxon>
        <taxon>Blastocladiales</taxon>
        <taxon>Blastocladiaceae</taxon>
        <taxon>Allomyces</taxon>
    </lineage>
</organism>
<accession>A0A0L0T9Q7</accession>
<keyword evidence="2" id="KW-1185">Reference proteome</keyword>
<dbReference type="VEuPathDB" id="FungiDB:AMAG_15548"/>
<dbReference type="AlphaFoldDB" id="A0A0L0T9Q7"/>
<proteinExistence type="predicted"/>
<dbReference type="Proteomes" id="UP000054350">
    <property type="component" value="Unassembled WGS sequence"/>
</dbReference>
<evidence type="ECO:0000313" key="1">
    <source>
        <dbReference type="EMBL" id="KNE71309.1"/>
    </source>
</evidence>
<reference evidence="2" key="2">
    <citation type="submission" date="2009-11" db="EMBL/GenBank/DDBJ databases">
        <title>The Genome Sequence of Allomyces macrogynus strain ATCC 38327.</title>
        <authorList>
            <consortium name="The Broad Institute Genome Sequencing Platform"/>
            <person name="Russ C."/>
            <person name="Cuomo C."/>
            <person name="Shea T."/>
            <person name="Young S.K."/>
            <person name="Zeng Q."/>
            <person name="Koehrsen M."/>
            <person name="Haas B."/>
            <person name="Borodovsky M."/>
            <person name="Guigo R."/>
            <person name="Alvarado L."/>
            <person name="Berlin A."/>
            <person name="Borenstein D."/>
            <person name="Chen Z."/>
            <person name="Engels R."/>
            <person name="Freedman E."/>
            <person name="Gellesch M."/>
            <person name="Goldberg J."/>
            <person name="Griggs A."/>
            <person name="Gujja S."/>
            <person name="Heiman D."/>
            <person name="Hepburn T."/>
            <person name="Howarth C."/>
            <person name="Jen D."/>
            <person name="Larson L."/>
            <person name="Lewis B."/>
            <person name="Mehta T."/>
            <person name="Park D."/>
            <person name="Pearson M."/>
            <person name="Roberts A."/>
            <person name="Saif S."/>
            <person name="Shenoy N."/>
            <person name="Sisk P."/>
            <person name="Stolte C."/>
            <person name="Sykes S."/>
            <person name="Walk T."/>
            <person name="White J."/>
            <person name="Yandava C."/>
            <person name="Burger G."/>
            <person name="Gray M.W."/>
            <person name="Holland P.W.H."/>
            <person name="King N."/>
            <person name="Lang F.B.F."/>
            <person name="Roger A.J."/>
            <person name="Ruiz-Trillo I."/>
            <person name="Lander E."/>
            <person name="Nusbaum C."/>
        </authorList>
    </citation>
    <scope>NUCLEOTIDE SEQUENCE [LARGE SCALE GENOMIC DNA]</scope>
    <source>
        <strain evidence="2">ATCC 38327</strain>
    </source>
</reference>
<reference evidence="1 2" key="1">
    <citation type="submission" date="2009-11" db="EMBL/GenBank/DDBJ databases">
        <title>Annotation of Allomyces macrogynus ATCC 38327.</title>
        <authorList>
            <consortium name="The Broad Institute Genome Sequencing Platform"/>
            <person name="Russ C."/>
            <person name="Cuomo C."/>
            <person name="Burger G."/>
            <person name="Gray M.W."/>
            <person name="Holland P.W.H."/>
            <person name="King N."/>
            <person name="Lang F.B.F."/>
            <person name="Roger A.J."/>
            <person name="Ruiz-Trillo I."/>
            <person name="Young S.K."/>
            <person name="Zeng Q."/>
            <person name="Gargeya S."/>
            <person name="Fitzgerald M."/>
            <person name="Haas B."/>
            <person name="Abouelleil A."/>
            <person name="Alvarado L."/>
            <person name="Arachchi H.M."/>
            <person name="Berlin A."/>
            <person name="Chapman S.B."/>
            <person name="Gearin G."/>
            <person name="Goldberg J."/>
            <person name="Griggs A."/>
            <person name="Gujja S."/>
            <person name="Hansen M."/>
            <person name="Heiman D."/>
            <person name="Howarth C."/>
            <person name="Larimer J."/>
            <person name="Lui A."/>
            <person name="MacDonald P.J.P."/>
            <person name="McCowen C."/>
            <person name="Montmayeur A."/>
            <person name="Murphy C."/>
            <person name="Neiman D."/>
            <person name="Pearson M."/>
            <person name="Priest M."/>
            <person name="Roberts A."/>
            <person name="Saif S."/>
            <person name="Shea T."/>
            <person name="Sisk P."/>
            <person name="Stolte C."/>
            <person name="Sykes S."/>
            <person name="Wortman J."/>
            <person name="Nusbaum C."/>
            <person name="Birren B."/>
        </authorList>
    </citation>
    <scope>NUCLEOTIDE SEQUENCE [LARGE SCALE GENOMIC DNA]</scope>
    <source>
        <strain evidence="1 2">ATCC 38327</strain>
    </source>
</reference>
<protein>
    <recommendedName>
        <fullName evidence="3">RNI-like protein</fullName>
    </recommendedName>
</protein>